<keyword evidence="7" id="KW-0342">GTP-binding</keyword>
<feature type="compositionally biased region" description="Polar residues" evidence="9">
    <location>
        <begin position="851"/>
        <end position="861"/>
    </location>
</feature>
<dbReference type="GO" id="GO:0003924">
    <property type="term" value="F:GTPase activity"/>
    <property type="evidence" value="ECO:0007669"/>
    <property type="project" value="InterPro"/>
</dbReference>
<dbReference type="InterPro" id="IPR020568">
    <property type="entry name" value="Ribosomal_Su5_D2-typ_SF"/>
</dbReference>
<evidence type="ECO:0000256" key="5">
    <source>
        <dbReference type="ARBA" id="ARBA00022741"/>
    </source>
</evidence>
<dbReference type="InterPro" id="IPR000795">
    <property type="entry name" value="T_Tr_GTP-bd_dom"/>
</dbReference>
<feature type="domain" description="WW" evidence="10">
    <location>
        <begin position="930"/>
        <end position="963"/>
    </location>
</feature>
<evidence type="ECO:0000259" key="11">
    <source>
        <dbReference type="PROSITE" id="PS51722"/>
    </source>
</evidence>
<dbReference type="OrthoDB" id="364892at2759"/>
<evidence type="ECO:0000256" key="7">
    <source>
        <dbReference type="ARBA" id="ARBA00023134"/>
    </source>
</evidence>
<evidence type="ECO:0000313" key="12">
    <source>
        <dbReference type="EMBL" id="EKX45323.1"/>
    </source>
</evidence>
<keyword evidence="3" id="KW-0150">Chloroplast</keyword>
<dbReference type="Gene3D" id="3.40.50.300">
    <property type="entry name" value="P-loop containing nucleotide triphosphate hydrolases"/>
    <property type="match status" value="1"/>
</dbReference>
<dbReference type="Proteomes" id="UP000011087">
    <property type="component" value="Unassembled WGS sequence"/>
</dbReference>
<dbReference type="Pfam" id="PF00679">
    <property type="entry name" value="EFG_C"/>
    <property type="match status" value="1"/>
</dbReference>
<evidence type="ECO:0000256" key="6">
    <source>
        <dbReference type="ARBA" id="ARBA00022801"/>
    </source>
</evidence>
<dbReference type="Gene3D" id="3.30.70.870">
    <property type="entry name" value="Elongation Factor G (Translational Gtpase), domain 3"/>
    <property type="match status" value="1"/>
</dbReference>
<dbReference type="PROSITE" id="PS50020">
    <property type="entry name" value="WW_DOMAIN_2"/>
    <property type="match status" value="1"/>
</dbReference>
<evidence type="ECO:0000256" key="2">
    <source>
        <dbReference type="ARBA" id="ARBA00022517"/>
    </source>
</evidence>
<dbReference type="FunFam" id="3.30.70.870:FF:000002">
    <property type="entry name" value="Translation elongation factor 2"/>
    <property type="match status" value="1"/>
</dbReference>
<evidence type="ECO:0000256" key="4">
    <source>
        <dbReference type="ARBA" id="ARBA00022640"/>
    </source>
</evidence>
<dbReference type="FunFam" id="3.30.70.240:FF:000006">
    <property type="entry name" value="Elongation factor like GTPase 1"/>
    <property type="match status" value="1"/>
</dbReference>
<dbReference type="RefSeq" id="XP_005832303.1">
    <property type="nucleotide sequence ID" value="XM_005832246.1"/>
</dbReference>
<dbReference type="SUPFAM" id="SSF52540">
    <property type="entry name" value="P-loop containing nucleoside triphosphate hydrolases"/>
    <property type="match status" value="1"/>
</dbReference>
<keyword evidence="2" id="KW-0690">Ribosome biogenesis</keyword>
<keyword evidence="5" id="KW-0547">Nucleotide-binding</keyword>
<feature type="region of interest" description="Disordered" evidence="9">
    <location>
        <begin position="1259"/>
        <end position="1283"/>
    </location>
</feature>
<dbReference type="InterPro" id="IPR041095">
    <property type="entry name" value="EFG_II"/>
</dbReference>
<dbReference type="InterPro" id="IPR005225">
    <property type="entry name" value="Small_GTP-bd"/>
</dbReference>
<dbReference type="GO" id="GO:1990904">
    <property type="term" value="C:ribonucleoprotein complex"/>
    <property type="evidence" value="ECO:0007669"/>
    <property type="project" value="TreeGrafter"/>
</dbReference>
<evidence type="ECO:0000313" key="14">
    <source>
        <dbReference type="Proteomes" id="UP000011087"/>
    </source>
</evidence>
<dbReference type="InterPro" id="IPR009000">
    <property type="entry name" value="Transl_B-barrel_sf"/>
</dbReference>
<dbReference type="Pfam" id="PF00009">
    <property type="entry name" value="GTP_EFTU"/>
    <property type="match status" value="1"/>
</dbReference>
<dbReference type="SUPFAM" id="SSF54980">
    <property type="entry name" value="EF-G C-terminal domain-like"/>
    <property type="match status" value="2"/>
</dbReference>
<keyword evidence="6" id="KW-0378">Hydrolase</keyword>
<feature type="domain" description="Tr-type G" evidence="11">
    <location>
        <begin position="19"/>
        <end position="190"/>
    </location>
</feature>
<feature type="region of interest" description="Disordered" evidence="9">
    <location>
        <begin position="499"/>
        <end position="518"/>
    </location>
</feature>
<dbReference type="Gene3D" id="3.30.1470.10">
    <property type="entry name" value="Photosystem I PsaD, reaction center subunit II"/>
    <property type="match status" value="1"/>
</dbReference>
<feature type="compositionally biased region" description="Basic and acidic residues" evidence="9">
    <location>
        <begin position="863"/>
        <end position="878"/>
    </location>
</feature>
<accession>L1J9W3</accession>
<dbReference type="SUPFAM" id="SSF50447">
    <property type="entry name" value="Translation proteins"/>
    <property type="match status" value="1"/>
</dbReference>
<dbReference type="SMART" id="SM00838">
    <property type="entry name" value="EFG_C"/>
    <property type="match status" value="1"/>
</dbReference>
<dbReference type="Pfam" id="PF14492">
    <property type="entry name" value="EFG_III"/>
    <property type="match status" value="1"/>
</dbReference>
<dbReference type="InterPro" id="IPR001202">
    <property type="entry name" value="WW_dom"/>
</dbReference>
<sequence length="1415" mass="160155">MSSQPPSSAELAQLMNDPERIRNVTVMAHVDHGKTSLTDSLIASNGIISERLAGKLRFMDRYEPAEEAEAGASPYLINVIDSPGHVDFCSEVSSAVRLSDGALVVIDVVEGAWVERLVPCLVLNKIDRLILELQMSTDDAYQHMLRIIEQVNAIAAMFHNEMVMEEGDEDGHSLWDAQDKMRSPFVFSPALGNVAFGCAAANWAFRVSDFALIISKRLGMNAGSLRKALWPEDGNDFYFNPKTKVLSSDVMSGQDVTQFQSVSRKDEGGKLKPMFVQFVLEQIWAVYHAFVSSPDEEKARKIVTALSLKGGSAEKCYVEMAALAKCILSMILEEVLGPRHNPLHEDDQHVSTAQVRALYILMGRDLLNVQSVPAGCICGVWGLEEHVLKYATLCSTRSCRPLSFMSFQAMPIVRVAVEPSNPLQHDLLVHGLQLLNRADPSVEVKIQETGEHVILASGEMHLERCLKDLRELFAKIDIHVSAPLVQFKETLIDKKSYPEMYSEEDAPRPHPRNPVTSSTANRLCDFSVRALPLPRSIRRFLVLRGEELRAAHADLLAGKAMNEETRELLKTLRDVFMQAEDGWEEEWKCLWALGPKHVGPNILLCHVEGFHPSADWIPPEFFDPKEHPPGDEERLKLLSEMESSAVTVLTTLRFMQGVAFVVEAINLNGGAQEIAASTDVYGPWSGQVISAMREACRNAFLMGERRLVEALFDCDVQTTADMLGKAYAVLNKRRAKVVEERMKDGTDIFVIEAKLPVVESFGLVDELRKNTSGSAQCQLVMAGWEVMPFDPFWEPNTEEELEDSDLSDVMNARGAARKCMDLVRKRKGLPVEEKLVQHAEKQMQRTRSRRNCSSNVGSGRSTRLCEDKEMKKESSQDMKLPKIAKVGSKNPKIMFSPCSPAEVIEMAEFLGVDWTKEFYLLPIVRKAIVAPFPVDWEISRDQYGKVYYHNKLTYKVISKHPFHDTFLEAIEDARKSHQNDLNAIEDEEVTDFTTIAINGSPWMRFTTLDEDSSFWFNFETKTLHTDAQYKILCEIETTKKIEKEKEKHNPSKLEKMQKELKTKKALQMALSSGLRAFWLRWQVHIMELRNKQATALLKAGLIEGRQEAKGFRQWKEKSEQLSFVRRALAPLGGRRDKAIRRDAFRGWHEVVLAEVEEKKDREFLLSIISSWKEKSKTTSHLNNVKKIIQNLLTSNSISLNFGEWRELARESKSLRIHIMSEACIKIQRQYRARRATKDAAKESVNLRKQMKYRLLRIGNTSEEEIPGRSEQSMKQSSDDEGEGGSLLLHLLEGAMHKTEEEQEKVRLKKIAKEARTKASLEPSEDGFGLASVKNDINRIAELLDPTGRDEFLKSNQAIPAEESYKTLNDSINTLFDKFVNVQNNNRGIMQEIAADLLDSQEAIKSFRYALKYECN</sequence>
<reference evidence="12 14" key="1">
    <citation type="journal article" date="2012" name="Nature">
        <title>Algal genomes reveal evolutionary mosaicism and the fate of nucleomorphs.</title>
        <authorList>
            <consortium name="DOE Joint Genome Institute"/>
            <person name="Curtis B.A."/>
            <person name="Tanifuji G."/>
            <person name="Burki F."/>
            <person name="Gruber A."/>
            <person name="Irimia M."/>
            <person name="Maruyama S."/>
            <person name="Arias M.C."/>
            <person name="Ball S.G."/>
            <person name="Gile G.H."/>
            <person name="Hirakawa Y."/>
            <person name="Hopkins J.F."/>
            <person name="Kuo A."/>
            <person name="Rensing S.A."/>
            <person name="Schmutz J."/>
            <person name="Symeonidi A."/>
            <person name="Elias M."/>
            <person name="Eveleigh R.J."/>
            <person name="Herman E.K."/>
            <person name="Klute M.J."/>
            <person name="Nakayama T."/>
            <person name="Obornik M."/>
            <person name="Reyes-Prieto A."/>
            <person name="Armbrust E.V."/>
            <person name="Aves S.J."/>
            <person name="Beiko R.G."/>
            <person name="Coutinho P."/>
            <person name="Dacks J.B."/>
            <person name="Durnford D.G."/>
            <person name="Fast N.M."/>
            <person name="Green B.R."/>
            <person name="Grisdale C.J."/>
            <person name="Hempel F."/>
            <person name="Henrissat B."/>
            <person name="Hoppner M.P."/>
            <person name="Ishida K."/>
            <person name="Kim E."/>
            <person name="Koreny L."/>
            <person name="Kroth P.G."/>
            <person name="Liu Y."/>
            <person name="Malik S.B."/>
            <person name="Maier U.G."/>
            <person name="McRose D."/>
            <person name="Mock T."/>
            <person name="Neilson J.A."/>
            <person name="Onodera N.T."/>
            <person name="Poole A.M."/>
            <person name="Pritham E.J."/>
            <person name="Richards T.A."/>
            <person name="Rocap G."/>
            <person name="Roy S.W."/>
            <person name="Sarai C."/>
            <person name="Schaack S."/>
            <person name="Shirato S."/>
            <person name="Slamovits C.H."/>
            <person name="Spencer D.F."/>
            <person name="Suzuki S."/>
            <person name="Worden A.Z."/>
            <person name="Zauner S."/>
            <person name="Barry K."/>
            <person name="Bell C."/>
            <person name="Bharti A.K."/>
            <person name="Crow J.A."/>
            <person name="Grimwood J."/>
            <person name="Kramer R."/>
            <person name="Lindquist E."/>
            <person name="Lucas S."/>
            <person name="Salamov A."/>
            <person name="McFadden G.I."/>
            <person name="Lane C.E."/>
            <person name="Keeling P.J."/>
            <person name="Gray M.W."/>
            <person name="Grigoriev I.V."/>
            <person name="Archibald J.M."/>
        </authorList>
    </citation>
    <scope>NUCLEOTIDE SEQUENCE</scope>
    <source>
        <strain evidence="12 14">CCMP2712</strain>
    </source>
</reference>
<evidence type="ECO:0000256" key="3">
    <source>
        <dbReference type="ARBA" id="ARBA00022528"/>
    </source>
</evidence>
<reference evidence="13" key="3">
    <citation type="submission" date="2015-06" db="UniProtKB">
        <authorList>
            <consortium name="EnsemblProtists"/>
        </authorList>
    </citation>
    <scope>IDENTIFICATION</scope>
</reference>
<dbReference type="CDD" id="cd16261">
    <property type="entry name" value="EF2_snRNP_III"/>
    <property type="match status" value="1"/>
</dbReference>
<dbReference type="EnsemblProtists" id="EKX45323">
    <property type="protein sequence ID" value="EKX45323"/>
    <property type="gene ID" value="GUITHDRAFT_163371"/>
</dbReference>
<keyword evidence="14" id="KW-1185">Reference proteome</keyword>
<dbReference type="PaxDb" id="55529-EKX45323"/>
<dbReference type="Gene3D" id="3.30.70.240">
    <property type="match status" value="1"/>
</dbReference>
<dbReference type="GO" id="GO:0043022">
    <property type="term" value="F:ribosome binding"/>
    <property type="evidence" value="ECO:0007669"/>
    <property type="project" value="TreeGrafter"/>
</dbReference>
<dbReference type="CDD" id="cd04096">
    <property type="entry name" value="eEF2_snRNP_like_C"/>
    <property type="match status" value="1"/>
</dbReference>
<evidence type="ECO:0000256" key="8">
    <source>
        <dbReference type="ARBA" id="ARBA00081809"/>
    </source>
</evidence>
<dbReference type="PROSITE" id="PS51722">
    <property type="entry name" value="G_TR_2"/>
    <property type="match status" value="1"/>
</dbReference>
<dbReference type="EMBL" id="JH993000">
    <property type="protein sequence ID" value="EKX45323.1"/>
    <property type="molecule type" value="Genomic_DNA"/>
</dbReference>
<keyword evidence="4" id="KW-0934">Plastid</keyword>
<dbReference type="GeneID" id="17301868"/>
<dbReference type="GO" id="GO:0009507">
    <property type="term" value="C:chloroplast"/>
    <property type="evidence" value="ECO:0007669"/>
    <property type="project" value="UniProtKB-SubCell"/>
</dbReference>
<dbReference type="NCBIfam" id="TIGR00231">
    <property type="entry name" value="small_GTP"/>
    <property type="match status" value="1"/>
</dbReference>
<dbReference type="KEGG" id="gtt:GUITHDRAFT_163371"/>
<evidence type="ECO:0000256" key="9">
    <source>
        <dbReference type="SAM" id="MobiDB-lite"/>
    </source>
</evidence>
<dbReference type="STRING" id="905079.L1J9W3"/>
<dbReference type="HOGENOM" id="CLU_253438_0_0_1"/>
<dbReference type="InterPro" id="IPR035647">
    <property type="entry name" value="EFG_III/V"/>
</dbReference>
<name>L1J9W3_GUITC</name>
<dbReference type="GO" id="GO:0005525">
    <property type="term" value="F:GTP binding"/>
    <property type="evidence" value="ECO:0007669"/>
    <property type="project" value="UniProtKB-KW"/>
</dbReference>
<evidence type="ECO:0000256" key="1">
    <source>
        <dbReference type="ARBA" id="ARBA00004229"/>
    </source>
</evidence>
<reference evidence="14" key="2">
    <citation type="submission" date="2012-11" db="EMBL/GenBank/DDBJ databases">
        <authorList>
            <person name="Kuo A."/>
            <person name="Curtis B.A."/>
            <person name="Tanifuji G."/>
            <person name="Burki F."/>
            <person name="Gruber A."/>
            <person name="Irimia M."/>
            <person name="Maruyama S."/>
            <person name="Arias M.C."/>
            <person name="Ball S.G."/>
            <person name="Gile G.H."/>
            <person name="Hirakawa Y."/>
            <person name="Hopkins J.F."/>
            <person name="Rensing S.A."/>
            <person name="Schmutz J."/>
            <person name="Symeonidi A."/>
            <person name="Elias M."/>
            <person name="Eveleigh R.J."/>
            <person name="Herman E.K."/>
            <person name="Klute M.J."/>
            <person name="Nakayama T."/>
            <person name="Obornik M."/>
            <person name="Reyes-Prieto A."/>
            <person name="Armbrust E.V."/>
            <person name="Aves S.J."/>
            <person name="Beiko R.G."/>
            <person name="Coutinho P."/>
            <person name="Dacks J.B."/>
            <person name="Durnford D.G."/>
            <person name="Fast N.M."/>
            <person name="Green B.R."/>
            <person name="Grisdale C."/>
            <person name="Hempe F."/>
            <person name="Henrissat B."/>
            <person name="Hoppner M.P."/>
            <person name="Ishida K.-I."/>
            <person name="Kim E."/>
            <person name="Koreny L."/>
            <person name="Kroth P.G."/>
            <person name="Liu Y."/>
            <person name="Malik S.-B."/>
            <person name="Maier U.G."/>
            <person name="McRose D."/>
            <person name="Mock T."/>
            <person name="Neilson J.A."/>
            <person name="Onodera N.T."/>
            <person name="Poole A.M."/>
            <person name="Pritham E.J."/>
            <person name="Richards T.A."/>
            <person name="Rocap G."/>
            <person name="Roy S.W."/>
            <person name="Sarai C."/>
            <person name="Schaack S."/>
            <person name="Shirato S."/>
            <person name="Slamovits C.H."/>
            <person name="Spencer D.F."/>
            <person name="Suzuki S."/>
            <person name="Worden A.Z."/>
            <person name="Zauner S."/>
            <person name="Barry K."/>
            <person name="Bell C."/>
            <person name="Bharti A.K."/>
            <person name="Crow J.A."/>
            <person name="Grimwood J."/>
            <person name="Kramer R."/>
            <person name="Lindquist E."/>
            <person name="Lucas S."/>
            <person name="Salamov A."/>
            <person name="McFadden G.I."/>
            <person name="Lane C.E."/>
            <person name="Keeling P.J."/>
            <person name="Gray M.W."/>
            <person name="Grigoriev I.V."/>
            <person name="Archibald J.M."/>
        </authorList>
    </citation>
    <scope>NUCLEOTIDE SEQUENCE</scope>
    <source>
        <strain evidence="14">CCMP2712</strain>
    </source>
</reference>
<dbReference type="InterPro" id="IPR000640">
    <property type="entry name" value="EFG_V-like"/>
</dbReference>
<protein>
    <recommendedName>
        <fullName evidence="8">Elongation factor-like 1</fullName>
    </recommendedName>
</protein>
<dbReference type="InterPro" id="IPR014721">
    <property type="entry name" value="Ribsml_uS5_D2-typ_fold_subgr"/>
</dbReference>
<proteinExistence type="predicted"/>
<dbReference type="PRINTS" id="PR00315">
    <property type="entry name" value="ELONGATNFCT"/>
</dbReference>
<evidence type="ECO:0000313" key="13">
    <source>
        <dbReference type="EnsemblProtists" id="EKX45323"/>
    </source>
</evidence>
<dbReference type="PANTHER" id="PTHR42908:SF3">
    <property type="entry name" value="ELONGATION FACTOR-LIKE GTPASE 1"/>
    <property type="match status" value="1"/>
</dbReference>
<dbReference type="GO" id="GO:0042256">
    <property type="term" value="P:cytosolic ribosome assembly"/>
    <property type="evidence" value="ECO:0007669"/>
    <property type="project" value="TreeGrafter"/>
</dbReference>
<dbReference type="GO" id="GO:0005829">
    <property type="term" value="C:cytosol"/>
    <property type="evidence" value="ECO:0007669"/>
    <property type="project" value="TreeGrafter"/>
</dbReference>
<evidence type="ECO:0000259" key="10">
    <source>
        <dbReference type="PROSITE" id="PS50020"/>
    </source>
</evidence>
<dbReference type="Gene3D" id="2.40.30.10">
    <property type="entry name" value="Translation factors"/>
    <property type="match status" value="1"/>
</dbReference>
<dbReference type="SUPFAM" id="SSF54211">
    <property type="entry name" value="Ribosomal protein S5 domain 2-like"/>
    <property type="match status" value="1"/>
</dbReference>
<dbReference type="PANTHER" id="PTHR42908">
    <property type="entry name" value="TRANSLATION ELONGATION FACTOR-RELATED"/>
    <property type="match status" value="1"/>
</dbReference>
<gene>
    <name evidence="12" type="ORF">GUITHDRAFT_163371</name>
</gene>
<dbReference type="InterPro" id="IPR027417">
    <property type="entry name" value="P-loop_NTPase"/>
</dbReference>
<organism evidence="12">
    <name type="scientific">Guillardia theta (strain CCMP2712)</name>
    <name type="common">Cryptophyte</name>
    <dbReference type="NCBI Taxonomy" id="905079"/>
    <lineage>
        <taxon>Eukaryota</taxon>
        <taxon>Cryptophyceae</taxon>
        <taxon>Pyrenomonadales</taxon>
        <taxon>Geminigeraceae</taxon>
        <taxon>Guillardia</taxon>
    </lineage>
</organism>
<feature type="region of interest" description="Disordered" evidence="9">
    <location>
        <begin position="841"/>
        <end position="878"/>
    </location>
</feature>
<comment type="subcellular location">
    <subcellularLocation>
        <location evidence="1">Plastid</location>
        <location evidence="1">Chloroplast</location>
    </subcellularLocation>
</comment>
<dbReference type="Gene3D" id="3.30.230.10">
    <property type="match status" value="1"/>
</dbReference>
<dbReference type="eggNOG" id="KOG0467">
    <property type="taxonomic scope" value="Eukaryota"/>
</dbReference>